<protein>
    <submittedName>
        <fullName evidence="2">Uncharacterized protein</fullName>
    </submittedName>
</protein>
<evidence type="ECO:0000313" key="3">
    <source>
        <dbReference type="Proteomes" id="UP001362999"/>
    </source>
</evidence>
<feature type="region of interest" description="Disordered" evidence="1">
    <location>
        <begin position="258"/>
        <end position="280"/>
    </location>
</feature>
<organism evidence="2 3">
    <name type="scientific">Favolaschia claudopus</name>
    <dbReference type="NCBI Taxonomy" id="2862362"/>
    <lineage>
        <taxon>Eukaryota</taxon>
        <taxon>Fungi</taxon>
        <taxon>Dikarya</taxon>
        <taxon>Basidiomycota</taxon>
        <taxon>Agaricomycotina</taxon>
        <taxon>Agaricomycetes</taxon>
        <taxon>Agaricomycetidae</taxon>
        <taxon>Agaricales</taxon>
        <taxon>Marasmiineae</taxon>
        <taxon>Mycenaceae</taxon>
        <taxon>Favolaschia</taxon>
    </lineage>
</organism>
<reference evidence="2 3" key="1">
    <citation type="journal article" date="2024" name="J Genomics">
        <title>Draft genome sequencing and assembly of Favolaschia claudopus CIRM-BRFM 2984 isolated from oak limbs.</title>
        <authorList>
            <person name="Navarro D."/>
            <person name="Drula E."/>
            <person name="Chaduli D."/>
            <person name="Cazenave R."/>
            <person name="Ahrendt S."/>
            <person name="Wang J."/>
            <person name="Lipzen A."/>
            <person name="Daum C."/>
            <person name="Barry K."/>
            <person name="Grigoriev I.V."/>
            <person name="Favel A."/>
            <person name="Rosso M.N."/>
            <person name="Martin F."/>
        </authorList>
    </citation>
    <scope>NUCLEOTIDE SEQUENCE [LARGE SCALE GENOMIC DNA]</scope>
    <source>
        <strain evidence="2 3">CIRM-BRFM 2984</strain>
    </source>
</reference>
<evidence type="ECO:0000313" key="2">
    <source>
        <dbReference type="EMBL" id="KAK6984137.1"/>
    </source>
</evidence>
<evidence type="ECO:0000256" key="1">
    <source>
        <dbReference type="SAM" id="MobiDB-lite"/>
    </source>
</evidence>
<dbReference type="AlphaFoldDB" id="A0AAV9ZJ75"/>
<proteinExistence type="predicted"/>
<dbReference type="Proteomes" id="UP001362999">
    <property type="component" value="Unassembled WGS sequence"/>
</dbReference>
<dbReference type="EMBL" id="JAWWNJ010000141">
    <property type="protein sequence ID" value="KAK6984137.1"/>
    <property type="molecule type" value="Genomic_DNA"/>
</dbReference>
<accession>A0AAV9ZJ75</accession>
<gene>
    <name evidence="2" type="ORF">R3P38DRAFT_2806905</name>
</gene>
<keyword evidence="3" id="KW-1185">Reference proteome</keyword>
<name>A0AAV9ZJ75_9AGAR</name>
<comment type="caution">
    <text evidence="2">The sequence shown here is derived from an EMBL/GenBank/DDBJ whole genome shotgun (WGS) entry which is preliminary data.</text>
</comment>
<sequence length="344" mass="38325">MLPPPIPSQPNIAIPSSWTPSAYTYPPLVGDMQMPGSHQPARPFGYSPAHQQYAAQRQIWQTRSYQSCIADTITLSFKELHEVHGKPKGVLVRNLTEGEPNVLASITPPGLRQLGIRRMEPKLTAALGGLRIDWTRVPLREISNWVDLCYQAVDVPYFHARCMSGKPKGKETAPTFKKPAKPFELAFVIDAEHWAEIEQRLADEEAVMCAPYIQAREASKITNLNSQSRSPDRDGNFALSQASFNREGGGSQLAITSTAAKRDRTISNAAPRTHPPSKRRIVYQSPNQDHLRDALLEGGSSYTQLSAKVRRHCCNDFCRWFELPDLTASSSRTDPEVQPPNLDS</sequence>